<protein>
    <submittedName>
        <fullName evidence="2">Uncharacterized protein</fullName>
    </submittedName>
</protein>
<dbReference type="AlphaFoldDB" id="A0A3N4JTA8"/>
<organism evidence="2 3">
    <name type="scientific">Choiromyces venosus 120613-1</name>
    <dbReference type="NCBI Taxonomy" id="1336337"/>
    <lineage>
        <taxon>Eukaryota</taxon>
        <taxon>Fungi</taxon>
        <taxon>Dikarya</taxon>
        <taxon>Ascomycota</taxon>
        <taxon>Pezizomycotina</taxon>
        <taxon>Pezizomycetes</taxon>
        <taxon>Pezizales</taxon>
        <taxon>Tuberaceae</taxon>
        <taxon>Choiromyces</taxon>
    </lineage>
</organism>
<accession>A0A3N4JTA8</accession>
<keyword evidence="3" id="KW-1185">Reference proteome</keyword>
<evidence type="ECO:0000313" key="2">
    <source>
        <dbReference type="EMBL" id="RPB01594.1"/>
    </source>
</evidence>
<evidence type="ECO:0000313" key="3">
    <source>
        <dbReference type="Proteomes" id="UP000276215"/>
    </source>
</evidence>
<sequence>MQELEKETGVPRSTASRIIRNSETTTCEDKENSSPNPTAMTNLMPKRKSGRPCKLNDTRRAEVVAMATQDAIQHRKSWATIAKELPLYFQ</sequence>
<feature type="region of interest" description="Disordered" evidence="1">
    <location>
        <begin position="1"/>
        <end position="54"/>
    </location>
</feature>
<proteinExistence type="predicted"/>
<dbReference type="Proteomes" id="UP000276215">
    <property type="component" value="Unassembled WGS sequence"/>
</dbReference>
<evidence type="ECO:0000256" key="1">
    <source>
        <dbReference type="SAM" id="MobiDB-lite"/>
    </source>
</evidence>
<dbReference type="EMBL" id="ML120372">
    <property type="protein sequence ID" value="RPB01594.1"/>
    <property type="molecule type" value="Genomic_DNA"/>
</dbReference>
<gene>
    <name evidence="2" type="ORF">L873DRAFT_1803350</name>
</gene>
<reference evidence="2 3" key="1">
    <citation type="journal article" date="2018" name="Nat. Ecol. Evol.">
        <title>Pezizomycetes genomes reveal the molecular basis of ectomycorrhizal truffle lifestyle.</title>
        <authorList>
            <person name="Murat C."/>
            <person name="Payen T."/>
            <person name="Noel B."/>
            <person name="Kuo A."/>
            <person name="Morin E."/>
            <person name="Chen J."/>
            <person name="Kohler A."/>
            <person name="Krizsan K."/>
            <person name="Balestrini R."/>
            <person name="Da Silva C."/>
            <person name="Montanini B."/>
            <person name="Hainaut M."/>
            <person name="Levati E."/>
            <person name="Barry K.W."/>
            <person name="Belfiori B."/>
            <person name="Cichocki N."/>
            <person name="Clum A."/>
            <person name="Dockter R.B."/>
            <person name="Fauchery L."/>
            <person name="Guy J."/>
            <person name="Iotti M."/>
            <person name="Le Tacon F."/>
            <person name="Lindquist E.A."/>
            <person name="Lipzen A."/>
            <person name="Malagnac F."/>
            <person name="Mello A."/>
            <person name="Molinier V."/>
            <person name="Miyauchi S."/>
            <person name="Poulain J."/>
            <person name="Riccioni C."/>
            <person name="Rubini A."/>
            <person name="Sitrit Y."/>
            <person name="Splivallo R."/>
            <person name="Traeger S."/>
            <person name="Wang M."/>
            <person name="Zifcakova L."/>
            <person name="Wipf D."/>
            <person name="Zambonelli A."/>
            <person name="Paolocci F."/>
            <person name="Nowrousian M."/>
            <person name="Ottonello S."/>
            <person name="Baldrian P."/>
            <person name="Spatafora J.W."/>
            <person name="Henrissat B."/>
            <person name="Nagy L.G."/>
            <person name="Aury J.M."/>
            <person name="Wincker P."/>
            <person name="Grigoriev I.V."/>
            <person name="Bonfante P."/>
            <person name="Martin F.M."/>
        </authorList>
    </citation>
    <scope>NUCLEOTIDE SEQUENCE [LARGE SCALE GENOMIC DNA]</scope>
    <source>
        <strain evidence="2 3">120613-1</strain>
    </source>
</reference>
<feature type="compositionally biased region" description="Polar residues" evidence="1">
    <location>
        <begin position="11"/>
        <end position="25"/>
    </location>
</feature>
<name>A0A3N4JTA8_9PEZI</name>